<proteinExistence type="predicted"/>
<evidence type="ECO:0000256" key="1">
    <source>
        <dbReference type="SAM" id="Phobius"/>
    </source>
</evidence>
<dbReference type="Proteomes" id="UP000242188">
    <property type="component" value="Unassembled WGS sequence"/>
</dbReference>
<dbReference type="Pfam" id="PF03067">
    <property type="entry name" value="LPMO_10"/>
    <property type="match status" value="1"/>
</dbReference>
<feature type="transmembrane region" description="Helical" evidence="1">
    <location>
        <begin position="61"/>
        <end position="82"/>
    </location>
</feature>
<dbReference type="EMBL" id="NEDP02003450">
    <property type="protein sequence ID" value="OWF48652.1"/>
    <property type="molecule type" value="Genomic_DNA"/>
</dbReference>
<comment type="caution">
    <text evidence="3">The sequence shown here is derived from an EMBL/GenBank/DDBJ whole genome shotgun (WGS) entry which is preliminary data.</text>
</comment>
<sequence length="397" mass="43384">MDVCMSYQSIKKTTTGRDIKTTAIGARGALYTNNTQGRIQSQLTKTTAETRRPKYTALQETFNMSIITMVTLSILLTLSVWISGVRGHGRLLEPPGRASMWRFGYNSPPNYDDNQLFCGGFNRQWKINGGKCGVCGDPMNGPREHEAGGKYATGTIVRHYSEGQTITVNVQITASHKGYFEFRLCPHNNPSTRVSQACLDQHVLQQTDGSTRVYEAGHPTNYTIHLKLPVGVTCSQCLLQWKYNTGNSYGCDGGHCCVGCGEQEQFYGCADVSVGSTGAPSYSAGQIHSSVYRPVNVISHGQTQTSGIHFLLPSATQHQGQFVQNHKPTGYVPQNTYPVISGSLFSGVTGSQPCKATPRYRAVYQYADQYCAVQCSRGNCPGLQYCTSACRRLTGGK</sequence>
<evidence type="ECO:0000313" key="4">
    <source>
        <dbReference type="Proteomes" id="UP000242188"/>
    </source>
</evidence>
<keyword evidence="1" id="KW-0812">Transmembrane</keyword>
<keyword evidence="1" id="KW-1133">Transmembrane helix</keyword>
<protein>
    <recommendedName>
        <fullName evidence="2">Chitin-binding type-4 domain-containing protein</fullName>
    </recommendedName>
</protein>
<keyword evidence="1" id="KW-0472">Membrane</keyword>
<dbReference type="InterPro" id="IPR004302">
    <property type="entry name" value="Cellulose/chitin-bd_N"/>
</dbReference>
<dbReference type="OrthoDB" id="64893at2759"/>
<dbReference type="AlphaFoldDB" id="A0A210QIU0"/>
<gene>
    <name evidence="3" type="ORF">KP79_PYT16192</name>
</gene>
<accession>A0A210QIU0</accession>
<evidence type="ECO:0000313" key="3">
    <source>
        <dbReference type="EMBL" id="OWF48652.1"/>
    </source>
</evidence>
<keyword evidence="4" id="KW-1185">Reference proteome</keyword>
<name>A0A210QIU0_MIZYE</name>
<organism evidence="3 4">
    <name type="scientific">Mizuhopecten yessoensis</name>
    <name type="common">Japanese scallop</name>
    <name type="synonym">Patinopecten yessoensis</name>
    <dbReference type="NCBI Taxonomy" id="6573"/>
    <lineage>
        <taxon>Eukaryota</taxon>
        <taxon>Metazoa</taxon>
        <taxon>Spiralia</taxon>
        <taxon>Lophotrochozoa</taxon>
        <taxon>Mollusca</taxon>
        <taxon>Bivalvia</taxon>
        <taxon>Autobranchia</taxon>
        <taxon>Pteriomorphia</taxon>
        <taxon>Pectinida</taxon>
        <taxon>Pectinoidea</taxon>
        <taxon>Pectinidae</taxon>
        <taxon>Mizuhopecten</taxon>
    </lineage>
</organism>
<feature type="domain" description="Chitin-binding type-4" evidence="2">
    <location>
        <begin position="88"/>
        <end position="272"/>
    </location>
</feature>
<reference evidence="3 4" key="1">
    <citation type="journal article" date="2017" name="Nat. Ecol. Evol.">
        <title>Scallop genome provides insights into evolution of bilaterian karyotype and development.</title>
        <authorList>
            <person name="Wang S."/>
            <person name="Zhang J."/>
            <person name="Jiao W."/>
            <person name="Li J."/>
            <person name="Xun X."/>
            <person name="Sun Y."/>
            <person name="Guo X."/>
            <person name="Huan P."/>
            <person name="Dong B."/>
            <person name="Zhang L."/>
            <person name="Hu X."/>
            <person name="Sun X."/>
            <person name="Wang J."/>
            <person name="Zhao C."/>
            <person name="Wang Y."/>
            <person name="Wang D."/>
            <person name="Huang X."/>
            <person name="Wang R."/>
            <person name="Lv J."/>
            <person name="Li Y."/>
            <person name="Zhang Z."/>
            <person name="Liu B."/>
            <person name="Lu W."/>
            <person name="Hui Y."/>
            <person name="Liang J."/>
            <person name="Zhou Z."/>
            <person name="Hou R."/>
            <person name="Li X."/>
            <person name="Liu Y."/>
            <person name="Li H."/>
            <person name="Ning X."/>
            <person name="Lin Y."/>
            <person name="Zhao L."/>
            <person name="Xing Q."/>
            <person name="Dou J."/>
            <person name="Li Y."/>
            <person name="Mao J."/>
            <person name="Guo H."/>
            <person name="Dou H."/>
            <person name="Li T."/>
            <person name="Mu C."/>
            <person name="Jiang W."/>
            <person name="Fu Q."/>
            <person name="Fu X."/>
            <person name="Miao Y."/>
            <person name="Liu J."/>
            <person name="Yu Q."/>
            <person name="Li R."/>
            <person name="Liao H."/>
            <person name="Li X."/>
            <person name="Kong Y."/>
            <person name="Jiang Z."/>
            <person name="Chourrout D."/>
            <person name="Li R."/>
            <person name="Bao Z."/>
        </authorList>
    </citation>
    <scope>NUCLEOTIDE SEQUENCE [LARGE SCALE GENOMIC DNA]</scope>
    <source>
        <strain evidence="3 4">PY_sf001</strain>
    </source>
</reference>
<evidence type="ECO:0000259" key="2">
    <source>
        <dbReference type="Pfam" id="PF03067"/>
    </source>
</evidence>